<dbReference type="InterPro" id="IPR044929">
    <property type="entry name" value="DNA/RNA_non-sp_Endonuclease_sf"/>
</dbReference>
<dbReference type="OrthoDB" id="69221at2759"/>
<sequence length="207" mass="22943">MGSDHREEEESEVLFSPHGLHPLLVQEGTPDEHPRRRPPEDLPAVRGRAPRYTTLYDLAKSVPLYSSCAFNRASGETSVGFTWMYEPQNQVVLSDYGGRSSYERGQLNPDEHQVVPEDKAATYTLTNADAPAKVFSCGPPSWRRSGMRYTFPSFGVYGLDDIGGNSVVEVTSRRLEALICREMLVELTAFFGITAYLKCDCLAGLGS</sequence>
<dbReference type="Proteomes" id="UP001152622">
    <property type="component" value="Chromosome 18"/>
</dbReference>
<keyword evidence="3" id="KW-1185">Reference proteome</keyword>
<dbReference type="SUPFAM" id="SSF54060">
    <property type="entry name" value="His-Me finger endonucleases"/>
    <property type="match status" value="1"/>
</dbReference>
<dbReference type="AlphaFoldDB" id="A0A9Q1IFF9"/>
<dbReference type="InterPro" id="IPR039015">
    <property type="entry name" value="ENDOD1"/>
</dbReference>
<dbReference type="PANTHER" id="PTHR21472:SF26">
    <property type="entry name" value="ENDONUCLEASE DOMAIN CONTAINING 1"/>
    <property type="match status" value="1"/>
</dbReference>
<feature type="compositionally biased region" description="Basic and acidic residues" evidence="1">
    <location>
        <begin position="30"/>
        <end position="40"/>
    </location>
</feature>
<comment type="caution">
    <text evidence="2">The sequence shown here is derived from an EMBL/GenBank/DDBJ whole genome shotgun (WGS) entry which is preliminary data.</text>
</comment>
<protein>
    <submittedName>
        <fullName evidence="2">Uncharacterized protein</fullName>
    </submittedName>
</protein>
<evidence type="ECO:0000313" key="2">
    <source>
        <dbReference type="EMBL" id="KAJ8337757.1"/>
    </source>
</evidence>
<dbReference type="InterPro" id="IPR044925">
    <property type="entry name" value="His-Me_finger_sf"/>
</dbReference>
<dbReference type="Gene3D" id="3.40.570.10">
    <property type="entry name" value="Extracellular Endonuclease, subunit A"/>
    <property type="match status" value="1"/>
</dbReference>
<feature type="region of interest" description="Disordered" evidence="1">
    <location>
        <begin position="1"/>
        <end position="48"/>
    </location>
</feature>
<dbReference type="PANTHER" id="PTHR21472">
    <property type="entry name" value="ENDONUCLEASE DOMAIN-CONTAINING 1 PROTEIN ENDOD1"/>
    <property type="match status" value="1"/>
</dbReference>
<evidence type="ECO:0000313" key="3">
    <source>
        <dbReference type="Proteomes" id="UP001152622"/>
    </source>
</evidence>
<name>A0A9Q1IFF9_SYNKA</name>
<proteinExistence type="predicted"/>
<organism evidence="2 3">
    <name type="scientific">Synaphobranchus kaupii</name>
    <name type="common">Kaup's arrowtooth eel</name>
    <dbReference type="NCBI Taxonomy" id="118154"/>
    <lineage>
        <taxon>Eukaryota</taxon>
        <taxon>Metazoa</taxon>
        <taxon>Chordata</taxon>
        <taxon>Craniata</taxon>
        <taxon>Vertebrata</taxon>
        <taxon>Euteleostomi</taxon>
        <taxon>Actinopterygii</taxon>
        <taxon>Neopterygii</taxon>
        <taxon>Teleostei</taxon>
        <taxon>Anguilliformes</taxon>
        <taxon>Synaphobranchidae</taxon>
        <taxon>Synaphobranchus</taxon>
    </lineage>
</organism>
<reference evidence="2" key="1">
    <citation type="journal article" date="2023" name="Science">
        <title>Genome structures resolve the early diversification of teleost fishes.</title>
        <authorList>
            <person name="Parey E."/>
            <person name="Louis A."/>
            <person name="Montfort J."/>
            <person name="Bouchez O."/>
            <person name="Roques C."/>
            <person name="Iampietro C."/>
            <person name="Lluch J."/>
            <person name="Castinel A."/>
            <person name="Donnadieu C."/>
            <person name="Desvignes T."/>
            <person name="Floi Bucao C."/>
            <person name="Jouanno E."/>
            <person name="Wen M."/>
            <person name="Mejri S."/>
            <person name="Dirks R."/>
            <person name="Jansen H."/>
            <person name="Henkel C."/>
            <person name="Chen W.J."/>
            <person name="Zahm M."/>
            <person name="Cabau C."/>
            <person name="Klopp C."/>
            <person name="Thompson A.W."/>
            <person name="Robinson-Rechavi M."/>
            <person name="Braasch I."/>
            <person name="Lecointre G."/>
            <person name="Bobe J."/>
            <person name="Postlethwait J.H."/>
            <person name="Berthelot C."/>
            <person name="Roest Crollius H."/>
            <person name="Guiguen Y."/>
        </authorList>
    </citation>
    <scope>NUCLEOTIDE SEQUENCE</scope>
    <source>
        <strain evidence="2">WJC10195</strain>
    </source>
</reference>
<gene>
    <name evidence="2" type="ORF">SKAU_G00367230</name>
</gene>
<accession>A0A9Q1IFF9</accession>
<dbReference type="EMBL" id="JAINUF010000018">
    <property type="protein sequence ID" value="KAJ8337757.1"/>
    <property type="molecule type" value="Genomic_DNA"/>
</dbReference>
<evidence type="ECO:0000256" key="1">
    <source>
        <dbReference type="SAM" id="MobiDB-lite"/>
    </source>
</evidence>